<dbReference type="GO" id="GO:0005634">
    <property type="term" value="C:nucleus"/>
    <property type="evidence" value="ECO:0007669"/>
    <property type="project" value="TreeGrafter"/>
</dbReference>
<dbReference type="GO" id="GO:0007021">
    <property type="term" value="P:tubulin complex assembly"/>
    <property type="evidence" value="ECO:0007669"/>
    <property type="project" value="InterPro"/>
</dbReference>
<evidence type="ECO:0000256" key="2">
    <source>
        <dbReference type="ARBA" id="ARBA00022490"/>
    </source>
</evidence>
<dbReference type="Proteomes" id="UP001443914">
    <property type="component" value="Unassembled WGS sequence"/>
</dbReference>
<keyword evidence="2" id="KW-0963">Cytoplasm</keyword>
<proteinExistence type="predicted"/>
<accession>A0AAW1HE62</accession>
<dbReference type="InterPro" id="IPR029071">
    <property type="entry name" value="Ubiquitin-like_domsf"/>
</dbReference>
<dbReference type="GO" id="GO:0051010">
    <property type="term" value="F:microtubule plus-end binding"/>
    <property type="evidence" value="ECO:0007669"/>
    <property type="project" value="TreeGrafter"/>
</dbReference>
<keyword evidence="5" id="KW-1185">Reference proteome</keyword>
<comment type="subcellular location">
    <subcellularLocation>
        <location evidence="1">Cytoplasm</location>
    </subcellularLocation>
</comment>
<evidence type="ECO:0000313" key="5">
    <source>
        <dbReference type="Proteomes" id="UP001443914"/>
    </source>
</evidence>
<dbReference type="PANTHER" id="PTHR18916:SF85">
    <property type="entry name" value="TUBULIN-FOLDING COFACTOR B"/>
    <property type="match status" value="1"/>
</dbReference>
<evidence type="ECO:0000313" key="4">
    <source>
        <dbReference type="EMBL" id="KAK9674341.1"/>
    </source>
</evidence>
<dbReference type="GO" id="GO:0005737">
    <property type="term" value="C:cytoplasm"/>
    <property type="evidence" value="ECO:0007669"/>
    <property type="project" value="UniProtKB-SubCell"/>
</dbReference>
<dbReference type="InterPro" id="IPR000626">
    <property type="entry name" value="Ubiquitin-like_dom"/>
</dbReference>
<evidence type="ECO:0000256" key="1">
    <source>
        <dbReference type="ARBA" id="ARBA00004496"/>
    </source>
</evidence>
<dbReference type="Pfam" id="PF14560">
    <property type="entry name" value="Ubiquitin_2"/>
    <property type="match status" value="1"/>
</dbReference>
<gene>
    <name evidence="4" type="ORF">RND81_12G226500</name>
</gene>
<organism evidence="4 5">
    <name type="scientific">Saponaria officinalis</name>
    <name type="common">Common soapwort</name>
    <name type="synonym">Lychnis saponaria</name>
    <dbReference type="NCBI Taxonomy" id="3572"/>
    <lineage>
        <taxon>Eukaryota</taxon>
        <taxon>Viridiplantae</taxon>
        <taxon>Streptophyta</taxon>
        <taxon>Embryophyta</taxon>
        <taxon>Tracheophyta</taxon>
        <taxon>Spermatophyta</taxon>
        <taxon>Magnoliopsida</taxon>
        <taxon>eudicotyledons</taxon>
        <taxon>Gunneridae</taxon>
        <taxon>Pentapetalae</taxon>
        <taxon>Caryophyllales</taxon>
        <taxon>Caryophyllaceae</taxon>
        <taxon>Caryophylleae</taxon>
        <taxon>Saponaria</taxon>
    </lineage>
</organism>
<protein>
    <recommendedName>
        <fullName evidence="3">Ubiquitin-like domain-containing protein</fullName>
    </recommendedName>
</protein>
<dbReference type="InterPro" id="IPR045172">
    <property type="entry name" value="TBCB_Ubl"/>
</dbReference>
<dbReference type="GO" id="GO:0035371">
    <property type="term" value="C:microtubule plus-end"/>
    <property type="evidence" value="ECO:0007669"/>
    <property type="project" value="TreeGrafter"/>
</dbReference>
<dbReference type="Gene3D" id="3.10.20.90">
    <property type="entry name" value="Phosphatidylinositol 3-kinase Catalytic Subunit, Chain A, domain 1"/>
    <property type="match status" value="1"/>
</dbReference>
<dbReference type="PANTHER" id="PTHR18916">
    <property type="entry name" value="DYNACTIN 1-RELATED MICROTUBULE-BINDING"/>
    <property type="match status" value="1"/>
</dbReference>
<dbReference type="GO" id="GO:0043014">
    <property type="term" value="F:alpha-tubulin binding"/>
    <property type="evidence" value="ECO:0007669"/>
    <property type="project" value="InterPro"/>
</dbReference>
<sequence length="167" mass="18735">MTSRLHLHLDGDDSVELHVTHSNIPSFNADLRFSLQMPVEAVKDKLWKICGTAVNSMSLELYDDSGAKIALLSNDSAPFGFYSPLNGYRLHVVDLDPSSITSGGWLDDTSLVQKYEISEEAYEKRQGTFRKFKEKLAHQNPEIASTKVPDNYMEDLCANIKVRQGGR</sequence>
<evidence type="ECO:0000259" key="3">
    <source>
        <dbReference type="Pfam" id="PF14560"/>
    </source>
</evidence>
<dbReference type="GO" id="GO:0031122">
    <property type="term" value="P:cytoplasmic microtubule organization"/>
    <property type="evidence" value="ECO:0007669"/>
    <property type="project" value="TreeGrafter"/>
</dbReference>
<comment type="caution">
    <text evidence="4">The sequence shown here is derived from an EMBL/GenBank/DDBJ whole genome shotgun (WGS) entry which is preliminary data.</text>
</comment>
<dbReference type="GO" id="GO:0007023">
    <property type="term" value="P:post-chaperonin tubulin folding pathway"/>
    <property type="evidence" value="ECO:0007669"/>
    <property type="project" value="InterPro"/>
</dbReference>
<dbReference type="SUPFAM" id="SSF54236">
    <property type="entry name" value="Ubiquitin-like"/>
    <property type="match status" value="1"/>
</dbReference>
<name>A0AAW1HE62_SAPOF</name>
<dbReference type="EMBL" id="JBDFQZ010000012">
    <property type="protein sequence ID" value="KAK9674341.1"/>
    <property type="molecule type" value="Genomic_DNA"/>
</dbReference>
<dbReference type="AlphaFoldDB" id="A0AAW1HE62"/>
<reference evidence="4" key="1">
    <citation type="submission" date="2024-03" db="EMBL/GenBank/DDBJ databases">
        <title>WGS assembly of Saponaria officinalis var. Norfolk2.</title>
        <authorList>
            <person name="Jenkins J."/>
            <person name="Shu S."/>
            <person name="Grimwood J."/>
            <person name="Barry K."/>
            <person name="Goodstein D."/>
            <person name="Schmutz J."/>
            <person name="Leebens-Mack J."/>
            <person name="Osbourn A."/>
        </authorList>
    </citation>
    <scope>NUCLEOTIDE SEQUENCE [LARGE SCALE GENOMIC DNA]</scope>
    <source>
        <strain evidence="4">JIC</strain>
    </source>
</reference>
<dbReference type="CDD" id="cd01789">
    <property type="entry name" value="Ubl_TBCB"/>
    <property type="match status" value="1"/>
</dbReference>
<feature type="domain" description="Ubiquitin-like" evidence="3">
    <location>
        <begin position="15"/>
        <end position="99"/>
    </location>
</feature>